<feature type="compositionally biased region" description="Polar residues" evidence="1">
    <location>
        <begin position="112"/>
        <end position="144"/>
    </location>
</feature>
<feature type="region of interest" description="Disordered" evidence="1">
    <location>
        <begin position="1"/>
        <end position="26"/>
    </location>
</feature>
<evidence type="ECO:0000256" key="1">
    <source>
        <dbReference type="SAM" id="MobiDB-lite"/>
    </source>
</evidence>
<reference evidence="2 3" key="1">
    <citation type="submission" date="2014-12" db="EMBL/GenBank/DDBJ databases">
        <title>Mercury Reductase activity and rhizosphere competence traits in the genome of root associated Photobacterium halotolerans MELD1.</title>
        <authorList>
            <person name="Mathew D.C."/>
            <person name="Huang C.-C."/>
        </authorList>
    </citation>
    <scope>NUCLEOTIDE SEQUENCE [LARGE SCALE GENOMIC DNA]</scope>
    <source>
        <strain evidence="2 3">MELD1</strain>
    </source>
</reference>
<dbReference type="OrthoDB" id="5829838at2"/>
<dbReference type="EMBL" id="JWYV01000009">
    <property type="protein sequence ID" value="KKC99677.1"/>
    <property type="molecule type" value="Genomic_DNA"/>
</dbReference>
<name>A0A0F5VC77_9GAMM</name>
<feature type="region of interest" description="Disordered" evidence="1">
    <location>
        <begin position="76"/>
        <end position="144"/>
    </location>
</feature>
<feature type="compositionally biased region" description="Low complexity" evidence="1">
    <location>
        <begin position="101"/>
        <end position="111"/>
    </location>
</feature>
<organism evidence="2 3">
    <name type="scientific">Photobacterium halotolerans</name>
    <dbReference type="NCBI Taxonomy" id="265726"/>
    <lineage>
        <taxon>Bacteria</taxon>
        <taxon>Pseudomonadati</taxon>
        <taxon>Pseudomonadota</taxon>
        <taxon>Gammaproteobacteria</taxon>
        <taxon>Vibrionales</taxon>
        <taxon>Vibrionaceae</taxon>
        <taxon>Photobacterium</taxon>
    </lineage>
</organism>
<dbReference type="PATRIC" id="fig|265726.11.peg.4630"/>
<sequence>MTDIQTTSASHTWQSGDWKDKPNSQAPYNGIQITGIPQYSDNGTFISAAITITDYTNNPAGISSHIQALTTEQGQTDIPAPEAPAGSAESESESESDKSSETSTSAPESTPDNSEATTVATSEQTSTEPDNNQDTQSDSNGESNNAFTAKGWVALESNTMDIFLRVHFMYGLDPVQKEELGYIMGFSTLLKSND</sequence>
<comment type="caution">
    <text evidence="2">The sequence shown here is derived from an EMBL/GenBank/DDBJ whole genome shotgun (WGS) entry which is preliminary data.</text>
</comment>
<keyword evidence="3" id="KW-1185">Reference proteome</keyword>
<evidence type="ECO:0000313" key="3">
    <source>
        <dbReference type="Proteomes" id="UP000033633"/>
    </source>
</evidence>
<accession>A0A0F5VC77</accession>
<proteinExistence type="predicted"/>
<evidence type="ECO:0000313" key="2">
    <source>
        <dbReference type="EMBL" id="KKC99677.1"/>
    </source>
</evidence>
<dbReference type="AlphaFoldDB" id="A0A0F5VC77"/>
<dbReference type="RefSeq" id="WP_046220917.1">
    <property type="nucleotide sequence ID" value="NZ_JWYV01000009.1"/>
</dbReference>
<feature type="compositionally biased region" description="Polar residues" evidence="1">
    <location>
        <begin position="1"/>
        <end position="15"/>
    </location>
</feature>
<gene>
    <name evidence="2" type="ORF">KY46_12255</name>
</gene>
<protein>
    <submittedName>
        <fullName evidence="2">Uncharacterized protein</fullName>
    </submittedName>
</protein>
<dbReference type="Proteomes" id="UP000033633">
    <property type="component" value="Unassembled WGS sequence"/>
</dbReference>
<feature type="compositionally biased region" description="Low complexity" evidence="1">
    <location>
        <begin position="79"/>
        <end position="89"/>
    </location>
</feature>
<dbReference type="STRING" id="265726.KY46_12255"/>